<dbReference type="SUPFAM" id="SSF56801">
    <property type="entry name" value="Acetyl-CoA synthetase-like"/>
    <property type="match status" value="1"/>
</dbReference>
<feature type="domain" description="Acetyl-coenzyme A synthetase N-terminal" evidence="7">
    <location>
        <begin position="43"/>
        <end position="97"/>
    </location>
</feature>
<evidence type="ECO:0000256" key="4">
    <source>
        <dbReference type="ARBA" id="ARBA00022840"/>
    </source>
</evidence>
<dbReference type="PANTHER" id="PTHR42921">
    <property type="entry name" value="ACETOACETYL-COA SYNTHETASE"/>
    <property type="match status" value="1"/>
</dbReference>
<dbReference type="GO" id="GO:0030729">
    <property type="term" value="F:acetoacetate-CoA ligase activity"/>
    <property type="evidence" value="ECO:0007669"/>
    <property type="project" value="UniProtKB-EC"/>
</dbReference>
<dbReference type="InterPro" id="IPR032387">
    <property type="entry name" value="ACAS_N"/>
</dbReference>
<keyword evidence="3" id="KW-0547">Nucleotide-binding</keyword>
<dbReference type="NCBIfam" id="TIGR01217">
    <property type="entry name" value="ac_ac_CoA_syn"/>
    <property type="match status" value="1"/>
</dbReference>
<dbReference type="InterPro" id="IPR045851">
    <property type="entry name" value="AMP-bd_C_sf"/>
</dbReference>
<dbReference type="PANTHER" id="PTHR42921:SF1">
    <property type="entry name" value="ACETOACETYL-COA SYNTHETASE"/>
    <property type="match status" value="1"/>
</dbReference>
<evidence type="ECO:0000256" key="3">
    <source>
        <dbReference type="ARBA" id="ARBA00022741"/>
    </source>
</evidence>
<keyword evidence="2 8" id="KW-0436">Ligase</keyword>
<evidence type="ECO:0000259" key="5">
    <source>
        <dbReference type="Pfam" id="PF00501"/>
    </source>
</evidence>
<name>A0ABV1NY95_9ACTN</name>
<keyword evidence="4" id="KW-0067">ATP-binding</keyword>
<dbReference type="Gene3D" id="3.40.50.12780">
    <property type="entry name" value="N-terminal domain of ligase-like"/>
    <property type="match status" value="1"/>
</dbReference>
<reference evidence="8 9" key="1">
    <citation type="submission" date="2024-02" db="EMBL/GenBank/DDBJ databases">
        <title>Full genome sequence of Nocardioides kribbensis.</title>
        <authorList>
            <person name="Poletto B.L."/>
            <person name="Silva G."/>
            <person name="Galante D."/>
            <person name="Campos K.R."/>
            <person name="Santos M.B.N."/>
            <person name="Sacchi C.T."/>
        </authorList>
    </citation>
    <scope>NUCLEOTIDE SEQUENCE [LARGE SCALE GENOMIC DNA]</scope>
    <source>
        <strain evidence="8 9">O4R</strain>
    </source>
</reference>
<keyword evidence="9" id="KW-1185">Reference proteome</keyword>
<dbReference type="InterPro" id="IPR042099">
    <property type="entry name" value="ANL_N_sf"/>
</dbReference>
<dbReference type="Pfam" id="PF00501">
    <property type="entry name" value="AMP-binding"/>
    <property type="match status" value="1"/>
</dbReference>
<dbReference type="Proteomes" id="UP001482520">
    <property type="component" value="Unassembled WGS sequence"/>
</dbReference>
<dbReference type="EC" id="6.2.1.16" evidence="8"/>
<accession>A0ABV1NY95</accession>
<proteinExistence type="inferred from homology"/>
<comment type="similarity">
    <text evidence="1">Belongs to the ATP-dependent AMP-binding enzyme family.</text>
</comment>
<dbReference type="Pfam" id="PF16177">
    <property type="entry name" value="ACAS_N"/>
    <property type="match status" value="1"/>
</dbReference>
<dbReference type="Gene3D" id="3.30.300.30">
    <property type="match status" value="1"/>
</dbReference>
<evidence type="ECO:0000259" key="7">
    <source>
        <dbReference type="Pfam" id="PF16177"/>
    </source>
</evidence>
<dbReference type="EMBL" id="JBEGDP010000008">
    <property type="protein sequence ID" value="MEQ7847473.1"/>
    <property type="molecule type" value="Genomic_DNA"/>
</dbReference>
<evidence type="ECO:0000259" key="6">
    <source>
        <dbReference type="Pfam" id="PF13193"/>
    </source>
</evidence>
<organism evidence="8 9">
    <name type="scientific">Nocardioides kribbensis</name>
    <dbReference type="NCBI Taxonomy" id="305517"/>
    <lineage>
        <taxon>Bacteria</taxon>
        <taxon>Bacillati</taxon>
        <taxon>Actinomycetota</taxon>
        <taxon>Actinomycetes</taxon>
        <taxon>Propionibacteriales</taxon>
        <taxon>Nocardioidaceae</taxon>
        <taxon>Nocardioides</taxon>
    </lineage>
</organism>
<evidence type="ECO:0000313" key="9">
    <source>
        <dbReference type="Proteomes" id="UP001482520"/>
    </source>
</evidence>
<evidence type="ECO:0000256" key="2">
    <source>
        <dbReference type="ARBA" id="ARBA00022598"/>
    </source>
</evidence>
<evidence type="ECO:0000313" key="8">
    <source>
        <dbReference type="EMBL" id="MEQ7847473.1"/>
    </source>
</evidence>
<protein>
    <submittedName>
        <fullName evidence="8">Acetoacetate--CoA ligase</fullName>
        <ecNumber evidence="8">6.2.1.16</ecNumber>
    </submittedName>
</protein>
<dbReference type="InterPro" id="IPR005914">
    <property type="entry name" value="Acac_CoA_synth"/>
</dbReference>
<dbReference type="InterPro" id="IPR025110">
    <property type="entry name" value="AMP-bd_C"/>
</dbReference>
<gene>
    <name evidence="8" type="ORF">V6R90_09305</name>
</gene>
<dbReference type="RefSeq" id="WP_349804484.1">
    <property type="nucleotide sequence ID" value="NZ_JBEGDP010000008.1"/>
</dbReference>
<feature type="domain" description="AMP-binding enzyme C-terminal" evidence="6">
    <location>
        <begin position="540"/>
        <end position="613"/>
    </location>
</feature>
<dbReference type="PROSITE" id="PS00455">
    <property type="entry name" value="AMP_BINDING"/>
    <property type="match status" value="1"/>
</dbReference>
<sequence length="651" mass="69508">MTTQPHPAWTPPADLVEASVLRDYQAWLVAHGLRPAGAETEPYADLHRWSVERPEEFWGSLVDYFDVPLERPPGAPVLGSRAMPGAQWFPGSTLNYADVVLRHRGDGVAVVLVVEDGTRAELTWEDLRGRVGAVAGWLREQGVGPGDRVAGYLPNLPAAVVCFLATASLGATWSACSMEYSPAGAADRLAQLDPVVLVTADGYHFGGRRHDRTAEADQLAAALPSLRARLLVGHLDPAAGGARGASYDEVVATPVEPAPLPVPFDHPLWVLYSSGTTGRPKGIVHGHGGIVLEHLKWAALHLDLRSGSRFHWFTTTSWMMWNAQVAGLLLGATIVLYDGSPTWPAPDATWRLAEAERLTYLGTSAAYLAGSHKQDLDLAGLDLASLVGVGSTGSPLPESTAAWVNERLPAVWLASATGGTDVCSAFAGGVATLPAVPGEIQAPLLGVALESWDTEGRPVVGDVGEMVVTAPIPSMPVLFWDDPDGSRYADAYFSTWPGVWRHGDFVTVTERGSLVVHGRSDATMNRYGVRMGSAEIYEVVDAFGEVADSLVIGLEEPGGGYWMPLFVVAAPGAVVDDDVVARLRAAIRTDLSPRHVPDDVVVVDRLPHTLTGKRMEVPVKRILSGLPPEEAANAKSVDDPTALEQFVALRR</sequence>
<evidence type="ECO:0000256" key="1">
    <source>
        <dbReference type="ARBA" id="ARBA00006432"/>
    </source>
</evidence>
<dbReference type="InterPro" id="IPR020845">
    <property type="entry name" value="AMP-binding_CS"/>
</dbReference>
<dbReference type="InterPro" id="IPR000873">
    <property type="entry name" value="AMP-dep_synth/lig_dom"/>
</dbReference>
<feature type="domain" description="AMP-dependent synthetase/ligase" evidence="5">
    <location>
        <begin position="105"/>
        <end position="471"/>
    </location>
</feature>
<comment type="caution">
    <text evidence="8">The sequence shown here is derived from an EMBL/GenBank/DDBJ whole genome shotgun (WGS) entry which is preliminary data.</text>
</comment>
<dbReference type="NCBIfam" id="NF002937">
    <property type="entry name" value="PRK03584.1"/>
    <property type="match status" value="1"/>
</dbReference>
<dbReference type="Pfam" id="PF13193">
    <property type="entry name" value="AMP-binding_C"/>
    <property type="match status" value="1"/>
</dbReference>